<gene>
    <name evidence="10" type="ORF">O3M35_008372</name>
</gene>
<evidence type="ECO:0000256" key="6">
    <source>
        <dbReference type="ARBA" id="ARBA00023284"/>
    </source>
</evidence>
<dbReference type="SUPFAM" id="SSF52833">
    <property type="entry name" value="Thioredoxin-like"/>
    <property type="match status" value="1"/>
</dbReference>
<dbReference type="Gene3D" id="3.40.30.10">
    <property type="entry name" value="Glutaredoxin"/>
    <property type="match status" value="1"/>
</dbReference>
<keyword evidence="5" id="KW-0560">Oxidoreductase</keyword>
<protein>
    <recommendedName>
        <fullName evidence="2">thioredoxin-dependent peroxiredoxin</fullName>
        <ecNumber evidence="2">1.11.1.24</ecNumber>
    </recommendedName>
</protein>
<feature type="compositionally biased region" description="Low complexity" evidence="8">
    <location>
        <begin position="271"/>
        <end position="280"/>
    </location>
</feature>
<evidence type="ECO:0000256" key="3">
    <source>
        <dbReference type="ARBA" id="ARBA00022559"/>
    </source>
</evidence>
<reference evidence="10 11" key="1">
    <citation type="submission" date="2022-12" db="EMBL/GenBank/DDBJ databases">
        <title>Chromosome-level genome assembly of true bugs.</title>
        <authorList>
            <person name="Ma L."/>
            <person name="Li H."/>
        </authorList>
    </citation>
    <scope>NUCLEOTIDE SEQUENCE [LARGE SCALE GENOMIC DNA]</scope>
    <source>
        <strain evidence="10">Lab_2022b</strain>
    </source>
</reference>
<dbReference type="InterPro" id="IPR013766">
    <property type="entry name" value="Thioredoxin_domain"/>
</dbReference>
<dbReference type="GO" id="GO:0042744">
    <property type="term" value="P:hydrogen peroxide catabolic process"/>
    <property type="evidence" value="ECO:0007669"/>
    <property type="project" value="TreeGrafter"/>
</dbReference>
<feature type="region of interest" description="Disordered" evidence="8">
    <location>
        <begin position="271"/>
        <end position="324"/>
    </location>
</feature>
<evidence type="ECO:0000256" key="5">
    <source>
        <dbReference type="ARBA" id="ARBA00023002"/>
    </source>
</evidence>
<evidence type="ECO:0000313" key="10">
    <source>
        <dbReference type="EMBL" id="KAK9506427.1"/>
    </source>
</evidence>
<accession>A0AAW1DBR1</accession>
<sequence length="514" mass="56412">MSSELIGELGQVMGMGLDGGLVQSEVVVMGEEMVVSSGTVVYQEEVPHVITYNGNVLMSGETSESHRNQSAVISHSAEYTTSTPTHIDQTLVNSSEVIVPQNITENLNSDQATLEELNCPDINVVTLEELKHEGTSVNQIIENHNDINDEIPAKSYAETPDPGTATRRGGPGPTKRHSQRYRKAWEQLPETKDWLTSHHNIYRAVCKICNKVLLADITVIKAHATSRKHALQAAKCFKSKRRLKLTYDYQGEAYMDEDNTRLSIIAESGGAVSVSSGGESSYKEDYDRKFGDSNKGTTGAAGGTGGAQSVDNSEGNYTTGIYTPQQRNVGPPVQMVTKAVVMNPAPNWKATAIVNGHVTRLDLSDYVGRYLVLVFYPQDFSKICASEINALSDRSYEFRSIQTEIVACSVDSHLAHLTWSKISRADGGVNLPKIPLIADPTHTIAKAYGVLLPDKGHTLRAHFIIDKRGILRHMSVTDTLVGRGTDELFRLVKALQYVDEVEEPVPADWNQQNE</sequence>
<dbReference type="PROSITE" id="PS51352">
    <property type="entry name" value="THIOREDOXIN_2"/>
    <property type="match status" value="1"/>
</dbReference>
<proteinExistence type="inferred from homology"/>
<keyword evidence="3" id="KW-0575">Peroxidase</keyword>
<name>A0AAW1DBR1_9HEMI</name>
<organism evidence="10 11">
    <name type="scientific">Rhynocoris fuscipes</name>
    <dbReference type="NCBI Taxonomy" id="488301"/>
    <lineage>
        <taxon>Eukaryota</taxon>
        <taxon>Metazoa</taxon>
        <taxon>Ecdysozoa</taxon>
        <taxon>Arthropoda</taxon>
        <taxon>Hexapoda</taxon>
        <taxon>Insecta</taxon>
        <taxon>Pterygota</taxon>
        <taxon>Neoptera</taxon>
        <taxon>Paraneoptera</taxon>
        <taxon>Hemiptera</taxon>
        <taxon>Heteroptera</taxon>
        <taxon>Panheteroptera</taxon>
        <taxon>Cimicomorpha</taxon>
        <taxon>Reduviidae</taxon>
        <taxon>Harpactorinae</taxon>
        <taxon>Harpactorini</taxon>
        <taxon>Rhynocoris</taxon>
    </lineage>
</organism>
<dbReference type="GO" id="GO:0005829">
    <property type="term" value="C:cytosol"/>
    <property type="evidence" value="ECO:0007669"/>
    <property type="project" value="TreeGrafter"/>
</dbReference>
<dbReference type="GO" id="GO:0006979">
    <property type="term" value="P:response to oxidative stress"/>
    <property type="evidence" value="ECO:0007669"/>
    <property type="project" value="TreeGrafter"/>
</dbReference>
<feature type="domain" description="Thioredoxin" evidence="9">
    <location>
        <begin position="339"/>
        <end position="497"/>
    </location>
</feature>
<feature type="compositionally biased region" description="Basic and acidic residues" evidence="8">
    <location>
        <begin position="281"/>
        <end position="292"/>
    </location>
</feature>
<keyword evidence="6" id="KW-0676">Redox-active center</keyword>
<evidence type="ECO:0000256" key="4">
    <source>
        <dbReference type="ARBA" id="ARBA00022862"/>
    </source>
</evidence>
<dbReference type="GO" id="GO:0033554">
    <property type="term" value="P:cellular response to stress"/>
    <property type="evidence" value="ECO:0007669"/>
    <property type="project" value="TreeGrafter"/>
</dbReference>
<dbReference type="GO" id="GO:0008379">
    <property type="term" value="F:thioredoxin peroxidase activity"/>
    <property type="evidence" value="ECO:0007669"/>
    <property type="project" value="TreeGrafter"/>
</dbReference>
<dbReference type="InterPro" id="IPR036249">
    <property type="entry name" value="Thioredoxin-like_sf"/>
</dbReference>
<comment type="caution">
    <text evidence="10">The sequence shown here is derived from an EMBL/GenBank/DDBJ whole genome shotgun (WGS) entry which is preliminary data.</text>
</comment>
<keyword evidence="4" id="KW-0049">Antioxidant</keyword>
<evidence type="ECO:0000256" key="8">
    <source>
        <dbReference type="SAM" id="MobiDB-lite"/>
    </source>
</evidence>
<evidence type="ECO:0000256" key="1">
    <source>
        <dbReference type="ARBA" id="ARBA00009796"/>
    </source>
</evidence>
<dbReference type="EC" id="1.11.1.24" evidence="2"/>
<evidence type="ECO:0000259" key="9">
    <source>
        <dbReference type="PROSITE" id="PS51352"/>
    </source>
</evidence>
<dbReference type="Proteomes" id="UP001461498">
    <property type="component" value="Unassembled WGS sequence"/>
</dbReference>
<feature type="compositionally biased region" description="Low complexity" evidence="8">
    <location>
        <begin position="159"/>
        <end position="168"/>
    </location>
</feature>
<evidence type="ECO:0000256" key="2">
    <source>
        <dbReference type="ARBA" id="ARBA00013017"/>
    </source>
</evidence>
<dbReference type="Pfam" id="PF00578">
    <property type="entry name" value="AhpC-TSA"/>
    <property type="match status" value="1"/>
</dbReference>
<dbReference type="InterPro" id="IPR050217">
    <property type="entry name" value="Peroxiredoxin"/>
</dbReference>
<feature type="compositionally biased region" description="Polar residues" evidence="8">
    <location>
        <begin position="309"/>
        <end position="324"/>
    </location>
</feature>
<dbReference type="GO" id="GO:0005783">
    <property type="term" value="C:endoplasmic reticulum"/>
    <property type="evidence" value="ECO:0007669"/>
    <property type="project" value="TreeGrafter"/>
</dbReference>
<comment type="similarity">
    <text evidence="1">Belongs to the peroxiredoxin family. AhpC/Prx1 subfamily.</text>
</comment>
<comment type="catalytic activity">
    <reaction evidence="7">
        <text>a hydroperoxide + [thioredoxin]-dithiol = an alcohol + [thioredoxin]-disulfide + H2O</text>
        <dbReference type="Rhea" id="RHEA:62620"/>
        <dbReference type="Rhea" id="RHEA-COMP:10698"/>
        <dbReference type="Rhea" id="RHEA-COMP:10700"/>
        <dbReference type="ChEBI" id="CHEBI:15377"/>
        <dbReference type="ChEBI" id="CHEBI:29950"/>
        <dbReference type="ChEBI" id="CHEBI:30879"/>
        <dbReference type="ChEBI" id="CHEBI:35924"/>
        <dbReference type="ChEBI" id="CHEBI:50058"/>
        <dbReference type="EC" id="1.11.1.24"/>
    </reaction>
</comment>
<dbReference type="AlphaFoldDB" id="A0AAW1DBR1"/>
<keyword evidence="11" id="KW-1185">Reference proteome</keyword>
<dbReference type="EMBL" id="JAPXFL010000005">
    <property type="protein sequence ID" value="KAK9506427.1"/>
    <property type="molecule type" value="Genomic_DNA"/>
</dbReference>
<feature type="region of interest" description="Disordered" evidence="8">
    <location>
        <begin position="146"/>
        <end position="179"/>
    </location>
</feature>
<evidence type="ECO:0000256" key="7">
    <source>
        <dbReference type="ARBA" id="ARBA00049091"/>
    </source>
</evidence>
<dbReference type="PANTHER" id="PTHR10681">
    <property type="entry name" value="THIOREDOXIN PEROXIDASE"/>
    <property type="match status" value="1"/>
</dbReference>
<dbReference type="InterPro" id="IPR000866">
    <property type="entry name" value="AhpC/TSA"/>
</dbReference>
<dbReference type="CDD" id="cd03015">
    <property type="entry name" value="PRX_Typ2cys"/>
    <property type="match status" value="1"/>
</dbReference>
<dbReference type="PANTHER" id="PTHR10681:SF171">
    <property type="entry name" value="PEROXIREDOXIN 4"/>
    <property type="match status" value="1"/>
</dbReference>
<dbReference type="GO" id="GO:0045454">
    <property type="term" value="P:cell redox homeostasis"/>
    <property type="evidence" value="ECO:0007669"/>
    <property type="project" value="TreeGrafter"/>
</dbReference>
<evidence type="ECO:0000313" key="11">
    <source>
        <dbReference type="Proteomes" id="UP001461498"/>
    </source>
</evidence>